<feature type="compositionally biased region" description="Basic residues" evidence="1">
    <location>
        <begin position="455"/>
        <end position="482"/>
    </location>
</feature>
<feature type="region of interest" description="Disordered" evidence="1">
    <location>
        <begin position="724"/>
        <end position="799"/>
    </location>
</feature>
<evidence type="ECO:0000313" key="3">
    <source>
        <dbReference type="EMBL" id="CAL4772423.1"/>
    </source>
</evidence>
<accession>A0A9P1C4Z3</accession>
<proteinExistence type="predicted"/>
<dbReference type="EMBL" id="CAMXCT010000956">
    <property type="protein sequence ID" value="CAI3985111.1"/>
    <property type="molecule type" value="Genomic_DNA"/>
</dbReference>
<dbReference type="Proteomes" id="UP001152797">
    <property type="component" value="Unassembled WGS sequence"/>
</dbReference>
<protein>
    <submittedName>
        <fullName evidence="2">Uncharacterized protein</fullName>
    </submittedName>
</protein>
<dbReference type="EMBL" id="CAMXCT020000956">
    <property type="protein sequence ID" value="CAL1138486.1"/>
    <property type="molecule type" value="Genomic_DNA"/>
</dbReference>
<feature type="region of interest" description="Disordered" evidence="1">
    <location>
        <begin position="24"/>
        <end position="54"/>
    </location>
</feature>
<reference evidence="3 4" key="2">
    <citation type="submission" date="2024-05" db="EMBL/GenBank/DDBJ databases">
        <authorList>
            <person name="Chen Y."/>
            <person name="Shah S."/>
            <person name="Dougan E. K."/>
            <person name="Thang M."/>
            <person name="Chan C."/>
        </authorList>
    </citation>
    <scope>NUCLEOTIDE SEQUENCE [LARGE SCALE GENOMIC DNA]</scope>
</reference>
<keyword evidence="4" id="KW-1185">Reference proteome</keyword>
<organism evidence="2">
    <name type="scientific">Cladocopium goreaui</name>
    <dbReference type="NCBI Taxonomy" id="2562237"/>
    <lineage>
        <taxon>Eukaryota</taxon>
        <taxon>Sar</taxon>
        <taxon>Alveolata</taxon>
        <taxon>Dinophyceae</taxon>
        <taxon>Suessiales</taxon>
        <taxon>Symbiodiniaceae</taxon>
        <taxon>Cladocopium</taxon>
    </lineage>
</organism>
<feature type="compositionally biased region" description="Basic and acidic residues" evidence="1">
    <location>
        <begin position="764"/>
        <end position="775"/>
    </location>
</feature>
<evidence type="ECO:0000256" key="1">
    <source>
        <dbReference type="SAM" id="MobiDB-lite"/>
    </source>
</evidence>
<feature type="region of interest" description="Disordered" evidence="1">
    <location>
        <begin position="661"/>
        <end position="698"/>
    </location>
</feature>
<name>A0A9P1C4Z3_9DINO</name>
<dbReference type="EMBL" id="CAMXCT030000956">
    <property type="protein sequence ID" value="CAL4772423.1"/>
    <property type="molecule type" value="Genomic_DNA"/>
</dbReference>
<feature type="compositionally biased region" description="Acidic residues" evidence="1">
    <location>
        <begin position="32"/>
        <end position="45"/>
    </location>
</feature>
<feature type="compositionally biased region" description="Basic residues" evidence="1">
    <location>
        <begin position="732"/>
        <end position="758"/>
    </location>
</feature>
<evidence type="ECO:0000313" key="2">
    <source>
        <dbReference type="EMBL" id="CAI3985111.1"/>
    </source>
</evidence>
<evidence type="ECO:0000313" key="4">
    <source>
        <dbReference type="Proteomes" id="UP001152797"/>
    </source>
</evidence>
<feature type="region of interest" description="Disordered" evidence="1">
    <location>
        <begin position="450"/>
        <end position="516"/>
    </location>
</feature>
<reference evidence="2" key="1">
    <citation type="submission" date="2022-10" db="EMBL/GenBank/DDBJ databases">
        <authorList>
            <person name="Chen Y."/>
            <person name="Dougan E. K."/>
            <person name="Chan C."/>
            <person name="Rhodes N."/>
            <person name="Thang M."/>
        </authorList>
    </citation>
    <scope>NUCLEOTIDE SEQUENCE</scope>
</reference>
<gene>
    <name evidence="2" type="ORF">C1SCF055_LOCUS12594</name>
</gene>
<sequence length="814" mass="91847">MKVSVPENIEFPCRKRADAIREGRLRPNQLCGDEEDDLPPLEEQDAQPAREPGPVRRTIKDIEAGQPAQPSSASAIYHKRWFEILKHVDFKEAWYEYADCKVNIRIIDNQCIGPSSDFSASDSPFRTTCIKDDDSWHVHEEHLKIDPPVEDLEESIELHEVIATIISKEPIDLRNRVDEPSYEEVPAGVKQKEDQAALERSLKQGTRVRLLADRGISAAALQSQLGEFLRFQKSKDLWCYIAPPPTGPQQYGWHTYPHPEWLAKTAPMLYDLVGLAPNTKLQSSKLVTCLKGLMDSNELEVQVKQGRSVQDTLDQLDLTIRILLNMVRTVKCQELQRIKVQRSLSKQDWMKIELVLDRVKLPAELMAAGSLGALEEEEVPLRTICATSNMDGQRDASPVSSSSLPAVFQKFEDKDKEVLASSACVPSMGGSINVDQVLASANVYEAKAASLPLPKPKRKAEQKKKKNNHAKNKKKSKAKKALQKKEALQVSKTSKKPAQKKQAAPEETDKLSSTYKAGEMTQQRDLYIKEHMESGDWSRSEALKSWSTSLRRAMLLKDLTVAELVKRRFVASGTQSNPFAERVKMALNEVRQALQDLGVEVDNLNEIQLCKVPTWKEQITMRLERTDFMWKTTSADTLGSFQLVQYAYGCRPSYQSYPASGPVPEPMHPPSWISQPMMSNPHLPRAPAEDGNDSEEYSQVEVAVKQGDIDALYRIMASLDIQVGTDAPEQRSRKKKKKKATRAISRSRSRRRRKKRRSSSTSSSRERAEDVHLGEDPPDLTADPYPVQESPVYEPFEGEDDISLARDLQSWLNA</sequence>
<comment type="caution">
    <text evidence="2">The sequence shown here is derived from an EMBL/GenBank/DDBJ whole genome shotgun (WGS) entry which is preliminary data.</text>
</comment>
<dbReference type="OrthoDB" id="447552at2759"/>
<dbReference type="AlphaFoldDB" id="A0A9P1C4Z3"/>